<dbReference type="EMBL" id="JADFFM010000002">
    <property type="protein sequence ID" value="MBE9668794.1"/>
    <property type="molecule type" value="Genomic_DNA"/>
</dbReference>
<feature type="chain" id="PRO_5046856357" evidence="1">
    <location>
        <begin position="24"/>
        <end position="390"/>
    </location>
</feature>
<comment type="caution">
    <text evidence="2">The sequence shown here is derived from an EMBL/GenBank/DDBJ whole genome shotgun (WGS) entry which is preliminary data.</text>
</comment>
<organism evidence="2 3">
    <name type="scientific">Mucilaginibacter boryungensis</name>
    <dbReference type="NCBI Taxonomy" id="768480"/>
    <lineage>
        <taxon>Bacteria</taxon>
        <taxon>Pseudomonadati</taxon>
        <taxon>Bacteroidota</taxon>
        <taxon>Sphingobacteriia</taxon>
        <taxon>Sphingobacteriales</taxon>
        <taxon>Sphingobacteriaceae</taxon>
        <taxon>Mucilaginibacter</taxon>
    </lineage>
</organism>
<dbReference type="RefSeq" id="WP_194108175.1">
    <property type="nucleotide sequence ID" value="NZ_JADFFM010000002.1"/>
</dbReference>
<proteinExistence type="predicted"/>
<sequence>MYLKLIRLLMAGPLLSVILNVHAQSPVIISKDIRLPQDTTISNLLISSLNGFLAQKEHPAKNNSYVLKDDLPETAILLREMQGIEQNATLNDINFYKPYLTNIIQLNSGDFIIQLSYIGQSANTPVIRGSYRFMAKKQDDRFCFYSPLRQQTATWKTKRVNYITCYYKDTINLAEVKSYKRTLDYYQIKLKTPTRPVRLYYCDNSSEVLEVLGVDYIANYNGIKNISRTVHENNIDLVLNGGYTTGTRFDPHDLFHERLRLVMNPDIINRPVDEGCAYLYGGSWGYTCLEIKDRFKKWLAANPNPDWLTLYLSVANFEAGQKPLKVAYVLNALIAQKLEKEKGMPAVMELLSCGKREQGDANYFRTLEKLTGITKADFNIKMAALVKSVD</sequence>
<feature type="signal peptide" evidence="1">
    <location>
        <begin position="1"/>
        <end position="23"/>
    </location>
</feature>
<keyword evidence="1" id="KW-0732">Signal</keyword>
<protein>
    <submittedName>
        <fullName evidence="2">Uncharacterized protein</fullName>
    </submittedName>
</protein>
<reference evidence="2 3" key="1">
    <citation type="submission" date="2020-10" db="EMBL/GenBank/DDBJ databases">
        <title>Mucilaginibacter mali sp. nov., isolated from rhizosphere soil of apple orchard.</title>
        <authorList>
            <person name="Lee J.-S."/>
            <person name="Kim H.S."/>
            <person name="Kim J.-S."/>
        </authorList>
    </citation>
    <scope>NUCLEOTIDE SEQUENCE [LARGE SCALE GENOMIC DNA]</scope>
    <source>
        <strain evidence="2 3">KCTC 23157</strain>
    </source>
</reference>
<evidence type="ECO:0000313" key="2">
    <source>
        <dbReference type="EMBL" id="MBE9668794.1"/>
    </source>
</evidence>
<evidence type="ECO:0000313" key="3">
    <source>
        <dbReference type="Proteomes" id="UP000632774"/>
    </source>
</evidence>
<accession>A0ABR9XNU0</accession>
<keyword evidence="3" id="KW-1185">Reference proteome</keyword>
<dbReference type="Proteomes" id="UP000632774">
    <property type="component" value="Unassembled WGS sequence"/>
</dbReference>
<evidence type="ECO:0000256" key="1">
    <source>
        <dbReference type="SAM" id="SignalP"/>
    </source>
</evidence>
<name>A0ABR9XNU0_9SPHI</name>
<gene>
    <name evidence="2" type="ORF">IRJ18_20670</name>
</gene>